<accession>A0A1C6U569</accession>
<dbReference type="GO" id="GO:0016020">
    <property type="term" value="C:membrane"/>
    <property type="evidence" value="ECO:0007669"/>
    <property type="project" value="TreeGrafter"/>
</dbReference>
<dbReference type="InterPro" id="IPR036278">
    <property type="entry name" value="Sialidase_sf"/>
</dbReference>
<comment type="catalytic activity">
    <reaction evidence="1">
        <text>Hydrolysis of alpha-(2-&gt;3)-, alpha-(2-&gt;6)-, alpha-(2-&gt;8)- glycosidic linkages of terminal sialic acid residues in oligosaccharides, glycoproteins, glycolipids, colominic acid and synthetic substrates.</text>
        <dbReference type="EC" id="3.2.1.18"/>
    </reaction>
</comment>
<keyword evidence="8" id="KW-1185">Reference proteome</keyword>
<dbReference type="AlphaFoldDB" id="A0A1C6U569"/>
<evidence type="ECO:0000259" key="6">
    <source>
        <dbReference type="Pfam" id="PF13088"/>
    </source>
</evidence>
<feature type="domain" description="Bacterial phospholipase C C-terminal" evidence="5">
    <location>
        <begin position="125"/>
        <end position="186"/>
    </location>
</feature>
<evidence type="ECO:0000256" key="2">
    <source>
        <dbReference type="ARBA" id="ARBA00009348"/>
    </source>
</evidence>
<dbReference type="SUPFAM" id="SSF50939">
    <property type="entry name" value="Sialidases"/>
    <property type="match status" value="1"/>
</dbReference>
<proteinExistence type="inferred from homology"/>
<comment type="similarity">
    <text evidence="2">Belongs to the glycosyl hydrolase 33 family.</text>
</comment>
<feature type="signal peptide" evidence="4">
    <location>
        <begin position="1"/>
        <end position="30"/>
    </location>
</feature>
<dbReference type="InterPro" id="IPR011040">
    <property type="entry name" value="Sialidase"/>
</dbReference>
<dbReference type="InterPro" id="IPR008475">
    <property type="entry name" value="PLipase_C_C"/>
</dbReference>
<dbReference type="CDD" id="cd15482">
    <property type="entry name" value="Sialidase_non-viral"/>
    <property type="match status" value="1"/>
</dbReference>
<evidence type="ECO:0000313" key="7">
    <source>
        <dbReference type="EMBL" id="SCL49019.1"/>
    </source>
</evidence>
<dbReference type="Pfam" id="PF13088">
    <property type="entry name" value="BNR_2"/>
    <property type="match status" value="1"/>
</dbReference>
<dbReference type="EMBL" id="FMHZ01000002">
    <property type="protein sequence ID" value="SCL49019.1"/>
    <property type="molecule type" value="Genomic_DNA"/>
</dbReference>
<dbReference type="Proteomes" id="UP000199001">
    <property type="component" value="Unassembled WGS sequence"/>
</dbReference>
<dbReference type="STRING" id="47855.GA0070606_1402"/>
<dbReference type="GO" id="GO:0005737">
    <property type="term" value="C:cytoplasm"/>
    <property type="evidence" value="ECO:0007669"/>
    <property type="project" value="TreeGrafter"/>
</dbReference>
<evidence type="ECO:0000256" key="1">
    <source>
        <dbReference type="ARBA" id="ARBA00000427"/>
    </source>
</evidence>
<dbReference type="GO" id="GO:0004308">
    <property type="term" value="F:exo-alpha-sialidase activity"/>
    <property type="evidence" value="ECO:0007669"/>
    <property type="project" value="UniProtKB-EC"/>
</dbReference>
<feature type="domain" description="Bacterial phospholipase C C-terminal" evidence="5">
    <location>
        <begin position="41"/>
        <end position="105"/>
    </location>
</feature>
<evidence type="ECO:0000256" key="3">
    <source>
        <dbReference type="ARBA" id="ARBA00012733"/>
    </source>
</evidence>
<protein>
    <recommendedName>
        <fullName evidence="3">exo-alpha-sialidase</fullName>
        <ecNumber evidence="3">3.2.1.18</ecNumber>
    </recommendedName>
</protein>
<evidence type="ECO:0000259" key="5">
    <source>
        <dbReference type="Pfam" id="PF05506"/>
    </source>
</evidence>
<dbReference type="Pfam" id="PF05506">
    <property type="entry name" value="PLipase_C_C"/>
    <property type="match status" value="2"/>
</dbReference>
<evidence type="ECO:0000256" key="4">
    <source>
        <dbReference type="SAM" id="SignalP"/>
    </source>
</evidence>
<evidence type="ECO:0000313" key="8">
    <source>
        <dbReference type="Proteomes" id="UP000199001"/>
    </source>
</evidence>
<feature type="domain" description="Sialidase" evidence="6">
    <location>
        <begin position="272"/>
        <end position="556"/>
    </location>
</feature>
<dbReference type="PANTHER" id="PTHR10628">
    <property type="entry name" value="SIALIDASE"/>
    <property type="match status" value="1"/>
</dbReference>
<reference evidence="8" key="1">
    <citation type="submission" date="2016-06" db="EMBL/GenBank/DDBJ databases">
        <authorList>
            <person name="Varghese N."/>
            <person name="Submissions Spin"/>
        </authorList>
    </citation>
    <scope>NUCLEOTIDE SEQUENCE [LARGE SCALE GENOMIC DNA]</scope>
    <source>
        <strain evidence="8">DSM 43903</strain>
    </source>
</reference>
<dbReference type="InterPro" id="IPR026856">
    <property type="entry name" value="Sialidase_fam"/>
</dbReference>
<name>A0A1C6U569_9ACTN</name>
<dbReference type="GO" id="GO:0004629">
    <property type="term" value="F:phospholipase C activity"/>
    <property type="evidence" value="ECO:0007669"/>
    <property type="project" value="InterPro"/>
</dbReference>
<dbReference type="GO" id="GO:0006689">
    <property type="term" value="P:ganglioside catabolic process"/>
    <property type="evidence" value="ECO:0007669"/>
    <property type="project" value="TreeGrafter"/>
</dbReference>
<feature type="chain" id="PRO_5008747391" description="exo-alpha-sialidase" evidence="4">
    <location>
        <begin position="31"/>
        <end position="580"/>
    </location>
</feature>
<dbReference type="RefSeq" id="WP_176737259.1">
    <property type="nucleotide sequence ID" value="NZ_FMHZ01000002.1"/>
</dbReference>
<keyword evidence="4" id="KW-0732">Signal</keyword>
<gene>
    <name evidence="7" type="ORF">GA0070606_1402</name>
</gene>
<dbReference type="PANTHER" id="PTHR10628:SF30">
    <property type="entry name" value="EXO-ALPHA-SIALIDASE"/>
    <property type="match status" value="1"/>
</dbReference>
<dbReference type="EC" id="3.2.1.18" evidence="3"/>
<dbReference type="GO" id="GO:0009313">
    <property type="term" value="P:oligosaccharide catabolic process"/>
    <property type="evidence" value="ECO:0007669"/>
    <property type="project" value="TreeGrafter"/>
</dbReference>
<sequence length="580" mass="60822">MPLPRSLTLAVALALAVTAGTFAVPQVASAAPAGVTATVGADCITSRLTLLLDNRSTATQTFTVTWPNRSGSPWTRTVAPGATSELYWTLSPGTPYTLRTTTPTGLDEEVGGIFHCGTGMSALVSVDCTAGRLQLALENRTTTSRTFTVTWPGRSGSPWTRTVAAGGNALHYWTVPPGTAYELRTTAAGFDTTHRGTATCGLTPGTPRLNHTTLMSSSTVIRGLNGPNGRYDGTVASVRIPGMAVTGNGTIIAVADARVDGSYDLGGGTNNIQLAMTRSTDGGRTFEQPRVILAPPTTSEGVGDPSLLVDRTTGTVYCFYTYSPRPGISFWSGSSGSNAADDPNSMHLRYITSTDHGATWSAPVELNPTVKDPTWRQVFFSSGHGIQTSSGRLVQPIAYRDAAGTSHAANVYSDDHGRTWRRGGSAGANINESKAVERGTGAVVQNMRHNGTRYRYYSTSTDGGATFGAATASASLTDPLCNADEMSYLTPAQVGANGAPVRTRTVLFSNNAHPTARENLTVRLSTDDGATWPARALVRPGAAGYSTMAVLANGEVGNLYEIGAGQVVFARFTMDWVRGA</sequence>
<dbReference type="Gene3D" id="2.120.10.10">
    <property type="match status" value="1"/>
</dbReference>
<organism evidence="7 8">
    <name type="scientific">Micromonospora citrea</name>
    <dbReference type="NCBI Taxonomy" id="47855"/>
    <lineage>
        <taxon>Bacteria</taxon>
        <taxon>Bacillati</taxon>
        <taxon>Actinomycetota</taxon>
        <taxon>Actinomycetes</taxon>
        <taxon>Micromonosporales</taxon>
        <taxon>Micromonosporaceae</taxon>
        <taxon>Micromonospora</taxon>
    </lineage>
</organism>